<sequence length="834" mass="85829">MRRDLAQLLVEEGAIPAAAAERAAARQAEAGGALDTALLELGLAGEDVVLRALERASGLPAAPDWAWDASDARARRVFPSRVAERHGLAPFALDGRELSLVATHPVDLALLDEISFMLSLHLTPHVGPEWRVRALIHRLYGGALPPRLAALAAGGAAAATPGEEAASPEPAVAAPDADAPEPDAPPTPEPDPAPPAPASSGPAAAAFDDAAPLEPLAAAVAQVLESADFSFLDAPPATPSPAPAGAAHPAPSARPSAGSGPADAPGAPRGERAESPPEPAPRPAPRRMGETAAPPPAPAPGAPGRWTRAEAQAALAAASERDEVLRVVLRYAREFFAFAAVFAVSRDAVAGHDALGEEEGEDARALCRSVAIYTSDPGVFHTAIETHAPHLGPISPEPDGNRAILDGLGRGTPRTVLVHPVVLRQRTACLLYADNGPAAVSPRRLADLVLFLAGLAPALERVIQARKRARGAAAGEAPAAPPAPPPPEAAPVPVPSPSPARAAAPPRPTPAPVAAPSAEPWQAHEPAAALADLEVDIDLFEEELGAAAPPSGAVRFDPEAEVTALLETDPGSLDRIAGLARLAAFPEAALPVVWARLPGPIESDDDGASPTALGPLAAALAALGPAAVPAMVEVLRDRDPVRRRIAATVLGAAGDPSTFPALAERVLDADPRVAGAAIAALAAHRRHPEMRAVPEKLRRALLSGVAARTTFAARALGALRDAESVPLLVQVLESSEREPAEAAAAALAEITLQRLGTDPRRWLAWWKQNRGRGRAEWLLSGLTSAEREVRAAAAEELARAAPPPVSYQVDAPAAEREAAARLWAGWWARSGLVL</sequence>
<organism evidence="3 4">
    <name type="scientific">Anaeromyxobacter dehalogenans (strain 2CP-C)</name>
    <dbReference type="NCBI Taxonomy" id="290397"/>
    <lineage>
        <taxon>Bacteria</taxon>
        <taxon>Pseudomonadati</taxon>
        <taxon>Myxococcota</taxon>
        <taxon>Myxococcia</taxon>
        <taxon>Myxococcales</taxon>
        <taxon>Cystobacterineae</taxon>
        <taxon>Anaeromyxobacteraceae</taxon>
        <taxon>Anaeromyxobacter</taxon>
    </lineage>
</organism>
<dbReference type="InterPro" id="IPR007831">
    <property type="entry name" value="T2SS_GspE_N"/>
</dbReference>
<dbReference type="SUPFAM" id="SSF48371">
    <property type="entry name" value="ARM repeat"/>
    <property type="match status" value="1"/>
</dbReference>
<dbReference type="SUPFAM" id="SSF160246">
    <property type="entry name" value="EspE N-terminal domain-like"/>
    <property type="match status" value="1"/>
</dbReference>
<dbReference type="Pfam" id="PF05157">
    <property type="entry name" value="MshEN"/>
    <property type="match status" value="1"/>
</dbReference>
<dbReference type="InterPro" id="IPR004155">
    <property type="entry name" value="PBS_lyase_HEAT"/>
</dbReference>
<feature type="compositionally biased region" description="Pro residues" evidence="1">
    <location>
        <begin position="479"/>
        <end position="498"/>
    </location>
</feature>
<name>Q2IMI9_ANADE</name>
<evidence type="ECO:0000259" key="2">
    <source>
        <dbReference type="Pfam" id="PF05157"/>
    </source>
</evidence>
<feature type="compositionally biased region" description="Pro residues" evidence="1">
    <location>
        <begin position="182"/>
        <end position="197"/>
    </location>
</feature>
<feature type="domain" description="Type II secretion system protein GspE N-terminal" evidence="2">
    <location>
        <begin position="58"/>
        <end position="143"/>
    </location>
</feature>
<feature type="compositionally biased region" description="Low complexity" evidence="1">
    <location>
        <begin position="243"/>
        <end position="268"/>
    </location>
</feature>
<dbReference type="RefSeq" id="WP_011419308.1">
    <property type="nucleotide sequence ID" value="NC_007760.1"/>
</dbReference>
<dbReference type="KEGG" id="ade:Adeh_0249"/>
<protein>
    <submittedName>
        <fullName evidence="3">PBS lyase HEAT-like repeat protein</fullName>
    </submittedName>
</protein>
<feature type="region of interest" description="Disordered" evidence="1">
    <location>
        <begin position="232"/>
        <end position="305"/>
    </location>
</feature>
<dbReference type="InterPro" id="IPR011989">
    <property type="entry name" value="ARM-like"/>
</dbReference>
<evidence type="ECO:0000313" key="3">
    <source>
        <dbReference type="EMBL" id="ABC80025.1"/>
    </source>
</evidence>
<keyword evidence="3" id="KW-0456">Lyase</keyword>
<dbReference type="HOGENOM" id="CLU_405804_0_0_7"/>
<feature type="compositionally biased region" description="Low complexity" evidence="1">
    <location>
        <begin position="160"/>
        <end position="177"/>
    </location>
</feature>
<reference evidence="3" key="1">
    <citation type="submission" date="2006-01" db="EMBL/GenBank/DDBJ databases">
        <title>Complete sequence of Anaeromyxobacter dehalogenans 2CP-C.</title>
        <authorList>
            <consortium name="US DOE Joint Genome Institute"/>
            <person name="Copeland A."/>
            <person name="Lucas S."/>
            <person name="Lapidus A."/>
            <person name="Barry K."/>
            <person name="Detter J.C."/>
            <person name="Glavina T."/>
            <person name="Hammon N."/>
            <person name="Israni S."/>
            <person name="Pitluck S."/>
            <person name="Brettin T."/>
            <person name="Bruce D."/>
            <person name="Han C."/>
            <person name="Tapia R."/>
            <person name="Gilna P."/>
            <person name="Kiss H."/>
            <person name="Schmutz J."/>
            <person name="Larimer F."/>
            <person name="Land M."/>
            <person name="Kyrpides N."/>
            <person name="Anderson I."/>
            <person name="Sanford R.A."/>
            <person name="Ritalahti K.M."/>
            <person name="Thomas H.S."/>
            <person name="Kirby J.R."/>
            <person name="Zhulin I.B."/>
            <person name="Loeffler F.E."/>
            <person name="Richardson P."/>
        </authorList>
    </citation>
    <scope>NUCLEOTIDE SEQUENCE</scope>
    <source>
        <strain evidence="3">2CP-C</strain>
    </source>
</reference>
<dbReference type="InterPro" id="IPR037257">
    <property type="entry name" value="T2SS_E_N_sf"/>
</dbReference>
<dbReference type="STRING" id="290397.Adeh_0249"/>
<evidence type="ECO:0000256" key="1">
    <source>
        <dbReference type="SAM" id="MobiDB-lite"/>
    </source>
</evidence>
<dbReference type="Pfam" id="PF13646">
    <property type="entry name" value="HEAT_2"/>
    <property type="match status" value="1"/>
</dbReference>
<gene>
    <name evidence="3" type="ordered locus">Adeh_0249</name>
</gene>
<accession>Q2IMI9</accession>
<dbReference type="SMART" id="SM00567">
    <property type="entry name" value="EZ_HEAT"/>
    <property type="match status" value="3"/>
</dbReference>
<feature type="region of interest" description="Disordered" evidence="1">
    <location>
        <begin position="473"/>
        <end position="522"/>
    </location>
</feature>
<dbReference type="Gene3D" id="3.30.300.160">
    <property type="entry name" value="Type II secretion system, protein E, N-terminal domain"/>
    <property type="match status" value="1"/>
</dbReference>
<dbReference type="Proteomes" id="UP000001935">
    <property type="component" value="Chromosome"/>
</dbReference>
<evidence type="ECO:0000313" key="4">
    <source>
        <dbReference type="Proteomes" id="UP000001935"/>
    </source>
</evidence>
<dbReference type="GO" id="GO:0016829">
    <property type="term" value="F:lyase activity"/>
    <property type="evidence" value="ECO:0007669"/>
    <property type="project" value="UniProtKB-KW"/>
</dbReference>
<dbReference type="AlphaFoldDB" id="Q2IMI9"/>
<feature type="region of interest" description="Disordered" evidence="1">
    <location>
        <begin position="160"/>
        <end position="205"/>
    </location>
</feature>
<proteinExistence type="predicted"/>
<dbReference type="EMBL" id="CP000251">
    <property type="protein sequence ID" value="ABC80025.1"/>
    <property type="molecule type" value="Genomic_DNA"/>
</dbReference>
<dbReference type="OrthoDB" id="5479524at2"/>
<dbReference type="eggNOG" id="COG1413">
    <property type="taxonomic scope" value="Bacteria"/>
</dbReference>
<dbReference type="InterPro" id="IPR016024">
    <property type="entry name" value="ARM-type_fold"/>
</dbReference>
<dbReference type="Gene3D" id="1.25.10.10">
    <property type="entry name" value="Leucine-rich Repeat Variant"/>
    <property type="match status" value="2"/>
</dbReference>